<feature type="compositionally biased region" description="Basic residues" evidence="1">
    <location>
        <begin position="11"/>
        <end position="20"/>
    </location>
</feature>
<evidence type="ECO:0000313" key="2">
    <source>
        <dbReference type="EMBL" id="MBX38875.1"/>
    </source>
</evidence>
<name>A0A2P2N8T8_RHIMU</name>
<dbReference type="AlphaFoldDB" id="A0A2P2N8T8"/>
<feature type="region of interest" description="Disordered" evidence="1">
    <location>
        <begin position="1"/>
        <end position="20"/>
    </location>
</feature>
<protein>
    <submittedName>
        <fullName evidence="2">Uncharacterized protein</fullName>
    </submittedName>
</protein>
<sequence>MGNRSHANHNTARKHASTAKRFKDIQNNFINNSLCTTRYDLT</sequence>
<proteinExistence type="predicted"/>
<organism evidence="2">
    <name type="scientific">Rhizophora mucronata</name>
    <name type="common">Asiatic mangrove</name>
    <dbReference type="NCBI Taxonomy" id="61149"/>
    <lineage>
        <taxon>Eukaryota</taxon>
        <taxon>Viridiplantae</taxon>
        <taxon>Streptophyta</taxon>
        <taxon>Embryophyta</taxon>
        <taxon>Tracheophyta</taxon>
        <taxon>Spermatophyta</taxon>
        <taxon>Magnoliopsida</taxon>
        <taxon>eudicotyledons</taxon>
        <taxon>Gunneridae</taxon>
        <taxon>Pentapetalae</taxon>
        <taxon>rosids</taxon>
        <taxon>fabids</taxon>
        <taxon>Malpighiales</taxon>
        <taxon>Rhizophoraceae</taxon>
        <taxon>Rhizophora</taxon>
    </lineage>
</organism>
<evidence type="ECO:0000256" key="1">
    <source>
        <dbReference type="SAM" id="MobiDB-lite"/>
    </source>
</evidence>
<accession>A0A2P2N8T8</accession>
<dbReference type="EMBL" id="GGEC01058391">
    <property type="protein sequence ID" value="MBX38875.1"/>
    <property type="molecule type" value="Transcribed_RNA"/>
</dbReference>
<reference evidence="2" key="1">
    <citation type="submission" date="2018-02" db="EMBL/GenBank/DDBJ databases">
        <title>Rhizophora mucronata_Transcriptome.</title>
        <authorList>
            <person name="Meera S.P."/>
            <person name="Sreeshan A."/>
            <person name="Augustine A."/>
        </authorList>
    </citation>
    <scope>NUCLEOTIDE SEQUENCE</scope>
    <source>
        <tissue evidence="2">Leaf</tissue>
    </source>
</reference>